<keyword evidence="2" id="KW-1185">Reference proteome</keyword>
<name>A0A8J3U2W9_9ACTN</name>
<accession>A0A8J3U2W9</accession>
<evidence type="ECO:0000313" key="1">
    <source>
        <dbReference type="EMBL" id="GII37558.1"/>
    </source>
</evidence>
<dbReference type="EMBL" id="BOOP01000009">
    <property type="protein sequence ID" value="GII37558.1"/>
    <property type="molecule type" value="Genomic_DNA"/>
</dbReference>
<proteinExistence type="predicted"/>
<dbReference type="Proteomes" id="UP000622547">
    <property type="component" value="Unassembled WGS sequence"/>
</dbReference>
<comment type="caution">
    <text evidence="1">The sequence shown here is derived from an EMBL/GenBank/DDBJ whole genome shotgun (WGS) entry which is preliminary data.</text>
</comment>
<reference evidence="1 2" key="1">
    <citation type="submission" date="2021-01" db="EMBL/GenBank/DDBJ databases">
        <title>Whole genome shotgun sequence of Planotetraspora phitsanulokensis NBRC 104273.</title>
        <authorList>
            <person name="Komaki H."/>
            <person name="Tamura T."/>
        </authorList>
    </citation>
    <scope>NUCLEOTIDE SEQUENCE [LARGE SCALE GENOMIC DNA]</scope>
    <source>
        <strain evidence="1 2">NBRC 104273</strain>
    </source>
</reference>
<sequence>MVESFAASAAGTGCAHRAQRTITSIATITGFRRFARADIGVLSSLAWGVDHTCRRDAEGTGLALLPGWFFAQIVKIDPEIYTQHRACQESLCAPGGTPRASQAD</sequence>
<evidence type="ECO:0000313" key="2">
    <source>
        <dbReference type="Proteomes" id="UP000622547"/>
    </source>
</evidence>
<organism evidence="1 2">
    <name type="scientific">Planotetraspora phitsanulokensis</name>
    <dbReference type="NCBI Taxonomy" id="575192"/>
    <lineage>
        <taxon>Bacteria</taxon>
        <taxon>Bacillati</taxon>
        <taxon>Actinomycetota</taxon>
        <taxon>Actinomycetes</taxon>
        <taxon>Streptosporangiales</taxon>
        <taxon>Streptosporangiaceae</taxon>
        <taxon>Planotetraspora</taxon>
    </lineage>
</organism>
<gene>
    <name evidence="1" type="ORF">Pph01_25610</name>
</gene>
<dbReference type="AlphaFoldDB" id="A0A8J3U2W9"/>
<protein>
    <submittedName>
        <fullName evidence="1">Uncharacterized protein</fullName>
    </submittedName>
</protein>